<feature type="coiled-coil region" evidence="1">
    <location>
        <begin position="36"/>
        <end position="63"/>
    </location>
</feature>
<feature type="transmembrane region" description="Helical" evidence="2">
    <location>
        <begin position="6"/>
        <end position="30"/>
    </location>
</feature>
<comment type="caution">
    <text evidence="3">The sequence shown here is derived from an EMBL/GenBank/DDBJ whole genome shotgun (WGS) entry which is preliminary data.</text>
</comment>
<proteinExistence type="predicted"/>
<accession>A0ABP8HLI5</accession>
<keyword evidence="1" id="KW-0175">Coiled coil</keyword>
<name>A0ABP8HLI5_9BACT</name>
<evidence type="ECO:0000256" key="1">
    <source>
        <dbReference type="SAM" id="Coils"/>
    </source>
</evidence>
<dbReference type="EMBL" id="BAABGY010000014">
    <property type="protein sequence ID" value="GAA4340596.1"/>
    <property type="molecule type" value="Genomic_DNA"/>
</dbReference>
<sequence length="73" mass="8631">MLLLYGLYTIAKVLVLLVVLPGLLVWSLLYEKEPDFDALKAAAEKEEQERKRLLAEARQQYLASSRRRRHYKR</sequence>
<keyword evidence="2" id="KW-0472">Membrane</keyword>
<keyword evidence="2" id="KW-1133">Transmembrane helix</keyword>
<gene>
    <name evidence="3" type="ORF">GCM10023184_38390</name>
</gene>
<evidence type="ECO:0000313" key="4">
    <source>
        <dbReference type="Proteomes" id="UP001501725"/>
    </source>
</evidence>
<evidence type="ECO:0000313" key="3">
    <source>
        <dbReference type="EMBL" id="GAA4340596.1"/>
    </source>
</evidence>
<organism evidence="3 4">
    <name type="scientific">Flaviaesturariibacter amylovorans</name>
    <dbReference type="NCBI Taxonomy" id="1084520"/>
    <lineage>
        <taxon>Bacteria</taxon>
        <taxon>Pseudomonadati</taxon>
        <taxon>Bacteroidota</taxon>
        <taxon>Chitinophagia</taxon>
        <taxon>Chitinophagales</taxon>
        <taxon>Chitinophagaceae</taxon>
        <taxon>Flaviaestuariibacter</taxon>
    </lineage>
</organism>
<dbReference type="RefSeq" id="WP_345257483.1">
    <property type="nucleotide sequence ID" value="NZ_BAABGY010000014.1"/>
</dbReference>
<protein>
    <submittedName>
        <fullName evidence="3">Uncharacterized protein</fullName>
    </submittedName>
</protein>
<keyword evidence="2" id="KW-0812">Transmembrane</keyword>
<evidence type="ECO:0000256" key="2">
    <source>
        <dbReference type="SAM" id="Phobius"/>
    </source>
</evidence>
<reference evidence="4" key="1">
    <citation type="journal article" date="2019" name="Int. J. Syst. Evol. Microbiol.">
        <title>The Global Catalogue of Microorganisms (GCM) 10K type strain sequencing project: providing services to taxonomists for standard genome sequencing and annotation.</title>
        <authorList>
            <consortium name="The Broad Institute Genomics Platform"/>
            <consortium name="The Broad Institute Genome Sequencing Center for Infectious Disease"/>
            <person name="Wu L."/>
            <person name="Ma J."/>
        </authorList>
    </citation>
    <scope>NUCLEOTIDE SEQUENCE [LARGE SCALE GENOMIC DNA]</scope>
    <source>
        <strain evidence="4">JCM 17919</strain>
    </source>
</reference>
<dbReference type="Proteomes" id="UP001501725">
    <property type="component" value="Unassembled WGS sequence"/>
</dbReference>
<keyword evidence="4" id="KW-1185">Reference proteome</keyword>